<proteinExistence type="predicted"/>
<keyword evidence="4" id="KW-0560">Oxidoreductase</keyword>
<dbReference type="AlphaFoldDB" id="X1ICC3"/>
<dbReference type="Pfam" id="PF01118">
    <property type="entry name" value="Semialdhyde_dh"/>
    <property type="match status" value="1"/>
</dbReference>
<dbReference type="EMBL" id="BARU01030759">
    <property type="protein sequence ID" value="GAH66915.1"/>
    <property type="molecule type" value="Genomic_DNA"/>
</dbReference>
<dbReference type="InterPro" id="IPR000534">
    <property type="entry name" value="Semialdehyde_DH_NAD-bd"/>
</dbReference>
<dbReference type="NCBIfam" id="TIGR01850">
    <property type="entry name" value="argC"/>
    <property type="match status" value="1"/>
</dbReference>
<evidence type="ECO:0000256" key="4">
    <source>
        <dbReference type="ARBA" id="ARBA00023002"/>
    </source>
</evidence>
<evidence type="ECO:0000256" key="2">
    <source>
        <dbReference type="ARBA" id="ARBA00022605"/>
    </source>
</evidence>
<dbReference type="CDD" id="cd17895">
    <property type="entry name" value="AGPR_1_N"/>
    <property type="match status" value="1"/>
</dbReference>
<keyword evidence="2" id="KW-0028">Amino-acid biosynthesis</keyword>
<accession>X1ICC3</accession>
<dbReference type="SUPFAM" id="SSF55347">
    <property type="entry name" value="Glyceraldehyde-3-phosphate dehydrogenase-like, C-terminal domain"/>
    <property type="match status" value="1"/>
</dbReference>
<reference evidence="7" key="1">
    <citation type="journal article" date="2014" name="Front. Microbiol.">
        <title>High frequency of phylogenetically diverse reductive dehalogenase-homologous genes in deep subseafloor sedimentary metagenomes.</title>
        <authorList>
            <person name="Kawai M."/>
            <person name="Futagami T."/>
            <person name="Toyoda A."/>
            <person name="Takaki Y."/>
            <person name="Nishi S."/>
            <person name="Hori S."/>
            <person name="Arai W."/>
            <person name="Tsubouchi T."/>
            <person name="Morono Y."/>
            <person name="Uchiyama I."/>
            <person name="Ito T."/>
            <person name="Fujiyama A."/>
            <person name="Inagaki F."/>
            <person name="Takami H."/>
        </authorList>
    </citation>
    <scope>NUCLEOTIDE SEQUENCE</scope>
    <source>
        <strain evidence="7">Expedition CK06-06</strain>
    </source>
</reference>
<feature type="non-terminal residue" evidence="7">
    <location>
        <position position="263"/>
    </location>
</feature>
<organism evidence="7">
    <name type="scientific">marine sediment metagenome</name>
    <dbReference type="NCBI Taxonomy" id="412755"/>
    <lineage>
        <taxon>unclassified sequences</taxon>
        <taxon>metagenomes</taxon>
        <taxon>ecological metagenomes</taxon>
    </lineage>
</organism>
<sequence length="263" mass="29191">KEKIRPTRRTGQISIFQEIKAVEAKLTKVAVIGGSGYTGLELIRLIHAHPRLQLTYVTSEQYAGQKLRECYPFISPSINLRYQPLDIKDAFDTADTFFLALPHGISLTIAPALRKKGKTVIDLSADYRLKNLDSYQRIYGKTHLDKALVSQAVYGLPEIYRHQIRSSSLIANPGCYATSIILGLIPILKAGLVNDAVTIIADSKSGISGAGRKAEATYLFTECDQNIKAYKIGKHRHVPEIEQELNLIGQSEIHILLTPQLIP</sequence>
<feature type="domain" description="Semialdehyde dehydrogenase NAD-binding" evidence="6">
    <location>
        <begin position="28"/>
        <end position="167"/>
    </location>
</feature>
<dbReference type="SUPFAM" id="SSF51735">
    <property type="entry name" value="NAD(P)-binding Rossmann-fold domains"/>
    <property type="match status" value="1"/>
</dbReference>
<dbReference type="GO" id="GO:0003942">
    <property type="term" value="F:N-acetyl-gamma-glutamyl-phosphate reductase activity"/>
    <property type="evidence" value="ECO:0007669"/>
    <property type="project" value="InterPro"/>
</dbReference>
<name>X1ICC3_9ZZZZ</name>
<gene>
    <name evidence="7" type="ORF">S03H2_48752</name>
</gene>
<dbReference type="InterPro" id="IPR023013">
    <property type="entry name" value="AGPR_AS"/>
</dbReference>
<keyword evidence="3" id="KW-0521">NADP</keyword>
<dbReference type="PROSITE" id="PS01224">
    <property type="entry name" value="ARGC"/>
    <property type="match status" value="1"/>
</dbReference>
<evidence type="ECO:0000313" key="7">
    <source>
        <dbReference type="EMBL" id="GAH66915.1"/>
    </source>
</evidence>
<dbReference type="Gene3D" id="3.40.50.720">
    <property type="entry name" value="NAD(P)-binding Rossmann-like Domain"/>
    <property type="match status" value="1"/>
</dbReference>
<evidence type="ECO:0000256" key="1">
    <source>
        <dbReference type="ARBA" id="ARBA00022571"/>
    </source>
</evidence>
<comment type="pathway">
    <text evidence="5">Amino-acid biosynthesis.</text>
</comment>
<dbReference type="PANTHER" id="PTHR32338">
    <property type="entry name" value="N-ACETYL-GAMMA-GLUTAMYL-PHOSPHATE REDUCTASE, CHLOROPLASTIC-RELATED-RELATED"/>
    <property type="match status" value="1"/>
</dbReference>
<feature type="non-terminal residue" evidence="7">
    <location>
        <position position="1"/>
    </location>
</feature>
<dbReference type="InterPro" id="IPR058924">
    <property type="entry name" value="AGPR_dimerisation_dom"/>
</dbReference>
<dbReference type="InterPro" id="IPR036291">
    <property type="entry name" value="NAD(P)-bd_dom_sf"/>
</dbReference>
<keyword evidence="1" id="KW-0055">Arginine biosynthesis</keyword>
<dbReference type="InterPro" id="IPR050085">
    <property type="entry name" value="AGPR"/>
</dbReference>
<dbReference type="GO" id="GO:0070401">
    <property type="term" value="F:NADP+ binding"/>
    <property type="evidence" value="ECO:0007669"/>
    <property type="project" value="InterPro"/>
</dbReference>
<dbReference type="Gene3D" id="3.30.360.10">
    <property type="entry name" value="Dihydrodipicolinate Reductase, domain 2"/>
    <property type="match status" value="1"/>
</dbReference>
<evidence type="ECO:0000256" key="3">
    <source>
        <dbReference type="ARBA" id="ARBA00022857"/>
    </source>
</evidence>
<evidence type="ECO:0000259" key="6">
    <source>
        <dbReference type="SMART" id="SM00859"/>
    </source>
</evidence>
<protein>
    <recommendedName>
        <fullName evidence="6">Semialdehyde dehydrogenase NAD-binding domain-containing protein</fullName>
    </recommendedName>
</protein>
<dbReference type="GO" id="GO:0006526">
    <property type="term" value="P:L-arginine biosynthetic process"/>
    <property type="evidence" value="ECO:0007669"/>
    <property type="project" value="UniProtKB-KW"/>
</dbReference>
<dbReference type="InterPro" id="IPR000706">
    <property type="entry name" value="AGPR_type-1"/>
</dbReference>
<evidence type="ECO:0000256" key="5">
    <source>
        <dbReference type="ARBA" id="ARBA00029440"/>
    </source>
</evidence>
<dbReference type="PANTHER" id="PTHR32338:SF10">
    <property type="entry name" value="N-ACETYL-GAMMA-GLUTAMYL-PHOSPHATE REDUCTASE, CHLOROPLASTIC-RELATED"/>
    <property type="match status" value="1"/>
</dbReference>
<dbReference type="Pfam" id="PF22698">
    <property type="entry name" value="Semialdhyde_dhC_1"/>
    <property type="match status" value="1"/>
</dbReference>
<comment type="caution">
    <text evidence="7">The sequence shown here is derived from an EMBL/GenBank/DDBJ whole genome shotgun (WGS) entry which is preliminary data.</text>
</comment>
<dbReference type="GO" id="GO:0051287">
    <property type="term" value="F:NAD binding"/>
    <property type="evidence" value="ECO:0007669"/>
    <property type="project" value="InterPro"/>
</dbReference>
<dbReference type="SMART" id="SM00859">
    <property type="entry name" value="Semialdhyde_dh"/>
    <property type="match status" value="1"/>
</dbReference>